<comment type="subcellular location">
    <subcellularLocation>
        <location evidence="1">Membrane</location>
        <topology evidence="1">Single-pass membrane protein</topology>
    </subcellularLocation>
</comment>
<keyword evidence="5 7" id="KW-0472">Membrane</keyword>
<dbReference type="EMBL" id="CP040079">
    <property type="protein sequence ID" value="QCP55125.1"/>
    <property type="molecule type" value="Genomic_DNA"/>
</dbReference>
<evidence type="ECO:0000313" key="8">
    <source>
        <dbReference type="EMBL" id="QCP55125.1"/>
    </source>
</evidence>
<evidence type="ECO:0000256" key="6">
    <source>
        <dbReference type="SAM" id="MobiDB-lite"/>
    </source>
</evidence>
<dbReference type="KEGG" id="tvl:FAZ95_39030"/>
<feature type="region of interest" description="Disordered" evidence="6">
    <location>
        <begin position="154"/>
        <end position="192"/>
    </location>
</feature>
<keyword evidence="4 7" id="KW-1133">Transmembrane helix</keyword>
<evidence type="ECO:0000313" key="9">
    <source>
        <dbReference type="Proteomes" id="UP000298656"/>
    </source>
</evidence>
<sequence length="408" mass="43107">MSDRPEDPNSEAGNPTQERRAAADALRRTSLAADPSHARRKAGFYAGAAGVLALCMAGVFMMRQQPAAPTNGYHDDQPRIAEDAPKSGKLADTPDKPASALAASAPAPASAVDPQLLAEQRAEEQRRLMEAEAKRKREEEMQHARLHSALFAEQAQAGDSSATGADAGLAASGAQGDGKDTARHGRGPNDTNSMFAHAVQDEDDSAERATLITNRQCKIEPGRILEGHLVPRIVSDLPGSVTIMLDQDTYGEEGRIPLMPWGTRIVGQPNSNVRKGQDRTFIATATAYRPDGVKVRLDSPVADQLGSAGLDGDVNNHIGQILGMSVVLSLLGAGASTAGAAGYNGANSLSTYRDNVQSSLANSSQELLGAYANIPPTLTNPQGSRVRIQVEHELDFSDFCKPAGEEDQ</sequence>
<feature type="compositionally biased region" description="Low complexity" evidence="6">
    <location>
        <begin position="154"/>
        <end position="174"/>
    </location>
</feature>
<gene>
    <name evidence="8" type="ORF">FAZ95_39030</name>
</gene>
<evidence type="ECO:0000256" key="3">
    <source>
        <dbReference type="ARBA" id="ARBA00022692"/>
    </source>
</evidence>
<protein>
    <submittedName>
        <fullName evidence="8">TrbI/VirB10 family protein</fullName>
    </submittedName>
</protein>
<keyword evidence="9" id="KW-1185">Reference proteome</keyword>
<dbReference type="InterPro" id="IPR005498">
    <property type="entry name" value="T4SS_VirB10/TraB/TrbI"/>
</dbReference>
<dbReference type="OrthoDB" id="9766860at2"/>
<proteinExistence type="inferred from homology"/>
<keyword evidence="3 7" id="KW-0812">Transmembrane</keyword>
<organism evidence="8 9">
    <name type="scientific">Trinickia violacea</name>
    <dbReference type="NCBI Taxonomy" id="2571746"/>
    <lineage>
        <taxon>Bacteria</taxon>
        <taxon>Pseudomonadati</taxon>
        <taxon>Pseudomonadota</taxon>
        <taxon>Betaproteobacteria</taxon>
        <taxon>Burkholderiales</taxon>
        <taxon>Burkholderiaceae</taxon>
        <taxon>Trinickia</taxon>
    </lineage>
</organism>
<reference evidence="8 9" key="1">
    <citation type="submission" date="2019-05" db="EMBL/GenBank/DDBJ databases">
        <title>Burkholderia sp. DHOD12, isolated from subtropical forest soil.</title>
        <authorList>
            <person name="Gao Z.-H."/>
            <person name="Qiu L.-H."/>
        </authorList>
    </citation>
    <scope>NUCLEOTIDE SEQUENCE [LARGE SCALE GENOMIC DNA]</scope>
    <source>
        <strain evidence="8 9">DHOD12</strain>
    </source>
</reference>
<dbReference type="AlphaFoldDB" id="A0A4P8J3K8"/>
<feature type="region of interest" description="Disordered" evidence="6">
    <location>
        <begin position="67"/>
        <end position="113"/>
    </location>
</feature>
<evidence type="ECO:0000256" key="7">
    <source>
        <dbReference type="SAM" id="Phobius"/>
    </source>
</evidence>
<evidence type="ECO:0000256" key="4">
    <source>
        <dbReference type="ARBA" id="ARBA00022989"/>
    </source>
</evidence>
<dbReference type="CDD" id="cd16429">
    <property type="entry name" value="VirB10"/>
    <property type="match status" value="1"/>
</dbReference>
<evidence type="ECO:0000256" key="5">
    <source>
        <dbReference type="ARBA" id="ARBA00023136"/>
    </source>
</evidence>
<evidence type="ECO:0000256" key="2">
    <source>
        <dbReference type="ARBA" id="ARBA00010265"/>
    </source>
</evidence>
<accession>A0A4P8J3K8</accession>
<feature type="compositionally biased region" description="Basic and acidic residues" evidence="6">
    <location>
        <begin position="17"/>
        <end position="27"/>
    </location>
</feature>
<feature type="compositionally biased region" description="Basic and acidic residues" evidence="6">
    <location>
        <begin position="73"/>
        <end position="86"/>
    </location>
</feature>
<dbReference type="InterPro" id="IPR042217">
    <property type="entry name" value="T4SS_VirB10/TrbI"/>
</dbReference>
<feature type="compositionally biased region" description="Low complexity" evidence="6">
    <location>
        <begin position="97"/>
        <end position="111"/>
    </location>
</feature>
<dbReference type="Pfam" id="PF03743">
    <property type="entry name" value="TrbI"/>
    <property type="match status" value="1"/>
</dbReference>
<comment type="similarity">
    <text evidence="2">Belongs to the TrbI/VirB10 family.</text>
</comment>
<evidence type="ECO:0000256" key="1">
    <source>
        <dbReference type="ARBA" id="ARBA00004167"/>
    </source>
</evidence>
<dbReference type="RefSeq" id="WP_137337882.1">
    <property type="nucleotide sequence ID" value="NZ_CP040079.1"/>
</dbReference>
<dbReference type="Gene3D" id="2.40.128.260">
    <property type="entry name" value="Type IV secretion system, VirB10/TraB/TrbI"/>
    <property type="match status" value="1"/>
</dbReference>
<dbReference type="GO" id="GO:0016020">
    <property type="term" value="C:membrane"/>
    <property type="evidence" value="ECO:0007669"/>
    <property type="project" value="UniProtKB-SubCell"/>
</dbReference>
<name>A0A4P8J3K8_9BURK</name>
<feature type="region of interest" description="Disordered" evidence="6">
    <location>
        <begin position="1"/>
        <end position="38"/>
    </location>
</feature>
<dbReference type="Proteomes" id="UP000298656">
    <property type="component" value="Chromosome 3"/>
</dbReference>
<feature type="transmembrane region" description="Helical" evidence="7">
    <location>
        <begin position="42"/>
        <end position="62"/>
    </location>
</feature>